<dbReference type="OrthoDB" id="9812981at2"/>
<dbReference type="Pfam" id="PF22725">
    <property type="entry name" value="GFO_IDH_MocA_C3"/>
    <property type="match status" value="1"/>
</dbReference>
<evidence type="ECO:0000256" key="3">
    <source>
        <dbReference type="SAM" id="MobiDB-lite"/>
    </source>
</evidence>
<evidence type="ECO:0000256" key="1">
    <source>
        <dbReference type="ARBA" id="ARBA00023002"/>
    </source>
</evidence>
<dbReference type="Proteomes" id="UP000231693">
    <property type="component" value="Unassembled WGS sequence"/>
</dbReference>
<dbReference type="SUPFAM" id="SSF55347">
    <property type="entry name" value="Glyceraldehyde-3-phosphate dehydrogenase-like, C-terminal domain"/>
    <property type="match status" value="1"/>
</dbReference>
<evidence type="ECO:0000313" key="7">
    <source>
        <dbReference type="Proteomes" id="UP000231693"/>
    </source>
</evidence>
<dbReference type="AlphaFoldDB" id="A0A2M9CZP1"/>
<dbReference type="PANTHER" id="PTHR43818:SF11">
    <property type="entry name" value="BCDNA.GH03377"/>
    <property type="match status" value="1"/>
</dbReference>
<evidence type="ECO:0000259" key="5">
    <source>
        <dbReference type="Pfam" id="PF22725"/>
    </source>
</evidence>
<dbReference type="GO" id="GO:0000166">
    <property type="term" value="F:nucleotide binding"/>
    <property type="evidence" value="ECO:0007669"/>
    <property type="project" value="InterPro"/>
</dbReference>
<dbReference type="GO" id="GO:0016491">
    <property type="term" value="F:oxidoreductase activity"/>
    <property type="evidence" value="ECO:0007669"/>
    <property type="project" value="UniProtKB-KW"/>
</dbReference>
<dbReference type="Gene3D" id="3.40.50.720">
    <property type="entry name" value="NAD(P)-binding Rossmann-like Domain"/>
    <property type="match status" value="1"/>
</dbReference>
<evidence type="ECO:0000259" key="4">
    <source>
        <dbReference type="Pfam" id="PF01408"/>
    </source>
</evidence>
<reference evidence="6 7" key="1">
    <citation type="submission" date="2017-11" db="EMBL/GenBank/DDBJ databases">
        <title>Genomic Encyclopedia of Archaeal and Bacterial Type Strains, Phase II (KMG-II): From Individual Species to Whole Genera.</title>
        <authorList>
            <person name="Goeker M."/>
        </authorList>
    </citation>
    <scope>NUCLEOTIDE SEQUENCE [LARGE SCALE GENOMIC DNA]</scope>
    <source>
        <strain evidence="6 7">DSM 25478</strain>
    </source>
</reference>
<dbReference type="RefSeq" id="WP_100421806.1">
    <property type="nucleotide sequence ID" value="NZ_BOOX01000003.1"/>
</dbReference>
<protein>
    <submittedName>
        <fullName evidence="6">Putative dehydrogenase</fullName>
    </submittedName>
</protein>
<proteinExistence type="predicted"/>
<dbReference type="Pfam" id="PF01408">
    <property type="entry name" value="GFO_IDH_MocA"/>
    <property type="match status" value="1"/>
</dbReference>
<sequence>MSAAPGAVPAIAVVGIHGHGAKHVAHVRDLEERGLARLCALVDPRPQVDAPAPATGGAGEPRHGAAATGDDVPWYPTLGDLLSAPEADVRPDVVVLSTPIHTHLPLASTAMRAGVDVLLEKPTTASLAEHAELVAVAQETGRLCQVGFQTFGSHALDVVARAVADGEIGEVTGIGAVGTWVRDAAYWARAPWAGRRRLDGRDVVDGVVTNPLAHAVATALRVAGATRSQDVAEVVVDLHHANDIEADDTSSVRVVTADGTRCGFGLTLCAPERTPARVLVLGTRGRIELEYEHDRIRIVTPTSDLVKTTTRTPLLDDLLAVRAGRARRLACDVRDTGAFMRVMEAVRTAPAPRAIDPDHVSWEGEGDARHPVVDDVAAWCEAVALNARTFTELGAPWAVGAVAPAR</sequence>
<comment type="caution">
    <text evidence="6">The sequence shown here is derived from an EMBL/GenBank/DDBJ whole genome shotgun (WGS) entry which is preliminary data.</text>
</comment>
<evidence type="ECO:0000313" key="6">
    <source>
        <dbReference type="EMBL" id="PJJ77416.1"/>
    </source>
</evidence>
<keyword evidence="1" id="KW-0560">Oxidoreductase</keyword>
<dbReference type="EMBL" id="PGFE01000001">
    <property type="protein sequence ID" value="PJJ77416.1"/>
    <property type="molecule type" value="Genomic_DNA"/>
</dbReference>
<dbReference type="InterPro" id="IPR000683">
    <property type="entry name" value="Gfo/Idh/MocA-like_OxRdtase_N"/>
</dbReference>
<feature type="domain" description="GFO/IDH/MocA-like oxidoreductase" evidence="5">
    <location>
        <begin position="159"/>
        <end position="288"/>
    </location>
</feature>
<gene>
    <name evidence="6" type="ORF">CLV28_0635</name>
</gene>
<dbReference type="SUPFAM" id="SSF51735">
    <property type="entry name" value="NAD(P)-binding Rossmann-fold domains"/>
    <property type="match status" value="1"/>
</dbReference>
<evidence type="ECO:0000256" key="2">
    <source>
        <dbReference type="ARBA" id="ARBA00023027"/>
    </source>
</evidence>
<dbReference type="PANTHER" id="PTHR43818">
    <property type="entry name" value="BCDNA.GH03377"/>
    <property type="match status" value="1"/>
</dbReference>
<dbReference type="InterPro" id="IPR055170">
    <property type="entry name" value="GFO_IDH_MocA-like_dom"/>
</dbReference>
<accession>A0A2M9CZP1</accession>
<keyword evidence="2" id="KW-0520">NAD</keyword>
<dbReference type="InterPro" id="IPR050463">
    <property type="entry name" value="Gfo/Idh/MocA_oxidrdct_glycsds"/>
</dbReference>
<organism evidence="6 7">
    <name type="scientific">Sediminihabitans luteus</name>
    <dbReference type="NCBI Taxonomy" id="1138585"/>
    <lineage>
        <taxon>Bacteria</taxon>
        <taxon>Bacillati</taxon>
        <taxon>Actinomycetota</taxon>
        <taxon>Actinomycetes</taxon>
        <taxon>Micrococcales</taxon>
        <taxon>Cellulomonadaceae</taxon>
        <taxon>Sediminihabitans</taxon>
    </lineage>
</organism>
<dbReference type="Gene3D" id="3.30.360.10">
    <property type="entry name" value="Dihydrodipicolinate Reductase, domain 2"/>
    <property type="match status" value="1"/>
</dbReference>
<name>A0A2M9CZP1_9CELL</name>
<feature type="domain" description="Gfo/Idh/MocA-like oxidoreductase N-terminal" evidence="4">
    <location>
        <begin position="11"/>
        <end position="148"/>
    </location>
</feature>
<feature type="region of interest" description="Disordered" evidence="3">
    <location>
        <begin position="46"/>
        <end position="68"/>
    </location>
</feature>
<keyword evidence="7" id="KW-1185">Reference proteome</keyword>
<dbReference type="InterPro" id="IPR036291">
    <property type="entry name" value="NAD(P)-bd_dom_sf"/>
</dbReference>